<organism evidence="2 3">
    <name type="scientific">Ottowia thiooxydans</name>
    <dbReference type="NCBI Taxonomy" id="219182"/>
    <lineage>
        <taxon>Bacteria</taxon>
        <taxon>Pseudomonadati</taxon>
        <taxon>Pseudomonadota</taxon>
        <taxon>Betaproteobacteria</taxon>
        <taxon>Burkholderiales</taxon>
        <taxon>Comamonadaceae</taxon>
        <taxon>Ottowia</taxon>
    </lineage>
</organism>
<dbReference type="InterPro" id="IPR001763">
    <property type="entry name" value="Rhodanese-like_dom"/>
</dbReference>
<accession>A0ABV2QAY6</accession>
<dbReference type="InterPro" id="IPR036873">
    <property type="entry name" value="Rhodanese-like_dom_sf"/>
</dbReference>
<dbReference type="SMART" id="SM00450">
    <property type="entry name" value="RHOD"/>
    <property type="match status" value="4"/>
</dbReference>
<reference evidence="2 3" key="1">
    <citation type="submission" date="2024-06" db="EMBL/GenBank/DDBJ databases">
        <title>Sorghum-associated microbial communities from plants grown in Nebraska, USA.</title>
        <authorList>
            <person name="Schachtman D."/>
        </authorList>
    </citation>
    <scope>NUCLEOTIDE SEQUENCE [LARGE SCALE GENOMIC DNA]</scope>
    <source>
        <strain evidence="2 3">2709</strain>
    </source>
</reference>
<dbReference type="SUPFAM" id="SSF52821">
    <property type="entry name" value="Rhodanese/Cell cycle control phosphatase"/>
    <property type="match status" value="4"/>
</dbReference>
<comment type="caution">
    <text evidence="2">The sequence shown here is derived from an EMBL/GenBank/DDBJ whole genome shotgun (WGS) entry which is preliminary data.</text>
</comment>
<dbReference type="Pfam" id="PF00581">
    <property type="entry name" value="Rhodanese"/>
    <property type="match status" value="4"/>
</dbReference>
<gene>
    <name evidence="2" type="ORF">ABIE13_003317</name>
</gene>
<feature type="domain" description="Rhodanese" evidence="1">
    <location>
        <begin position="50"/>
        <end position="141"/>
    </location>
</feature>
<evidence type="ECO:0000313" key="2">
    <source>
        <dbReference type="EMBL" id="MET4578201.1"/>
    </source>
</evidence>
<feature type="domain" description="Rhodanese" evidence="1">
    <location>
        <begin position="427"/>
        <end position="515"/>
    </location>
</feature>
<evidence type="ECO:0000313" key="3">
    <source>
        <dbReference type="Proteomes" id="UP001549320"/>
    </source>
</evidence>
<dbReference type="PANTHER" id="PTHR43031:SF16">
    <property type="entry name" value="OXIDOREDUCTASE"/>
    <property type="match status" value="1"/>
</dbReference>
<dbReference type="InterPro" id="IPR050229">
    <property type="entry name" value="GlpE_sulfurtransferase"/>
</dbReference>
<dbReference type="PANTHER" id="PTHR43031">
    <property type="entry name" value="FAD-DEPENDENT OXIDOREDUCTASE"/>
    <property type="match status" value="1"/>
</dbReference>
<keyword evidence="3" id="KW-1185">Reference proteome</keyword>
<dbReference type="CDD" id="cd01534">
    <property type="entry name" value="4RHOD_Repeat_3"/>
    <property type="match status" value="1"/>
</dbReference>
<dbReference type="Gene3D" id="3.40.250.10">
    <property type="entry name" value="Rhodanese-like domain"/>
    <property type="match status" value="4"/>
</dbReference>
<evidence type="ECO:0000259" key="1">
    <source>
        <dbReference type="PROSITE" id="PS50206"/>
    </source>
</evidence>
<name>A0ABV2QAY6_9BURK</name>
<protein>
    <submittedName>
        <fullName evidence="2">Rhodanese-related sulfurtransferase</fullName>
    </submittedName>
</protein>
<feature type="domain" description="Rhodanese" evidence="1">
    <location>
        <begin position="174"/>
        <end position="265"/>
    </location>
</feature>
<dbReference type="PROSITE" id="PS50206">
    <property type="entry name" value="RHODANESE_3"/>
    <property type="match status" value="4"/>
</dbReference>
<feature type="domain" description="Rhodanese" evidence="1">
    <location>
        <begin position="311"/>
        <end position="398"/>
    </location>
</feature>
<dbReference type="EMBL" id="JBEPSH010000006">
    <property type="protein sequence ID" value="MET4578201.1"/>
    <property type="molecule type" value="Genomic_DNA"/>
</dbReference>
<proteinExistence type="predicted"/>
<dbReference type="Proteomes" id="UP001549320">
    <property type="component" value="Unassembled WGS sequence"/>
</dbReference>
<sequence>MHSARIKLELTSFRLSAMSAPSVNAPARSASTSSTWPKVDARQVQAMLSDGQELAFLDVREEGAFHDAHPLLIVSAPLSHLETRLADLVPRRDTRVVLLDAEGEGLSERAAERMARWGYTQVSILEGGLQGWKNAGLQVFSGIYVPSKAFGEFVEHSYGTPSIDAQELKTWISEGRDMVILDSRPYSEFHNYSLPGGINCPGAELVHRVFDLVERETTTVVVNCAGRTRGIIGAQSLINAGLRNPVVCVRNGTQGWHLSGETMARGSRAVAPPPTPEGVRLAMEASERVARRFGVKEINVAQLRELQQQATQRSLYMFDVRTPEEYEAGHIPGARSAPGGQMVQSTDHYVGTRGARIVLCDDNGVRARMTASWLIQLGWKEVFVLQGGLSACGLALEKGPEVPTQLPVEAATQVQQLSVLQVQKKVQSGEAVVVDLSSSLRFRDGHIPGAWFAVRSRLASAMSQLPTHKLLVLTSVDGKFAEIAAADAQAVSSAPVAVLQGGNAAWTAAGLTLEPGLTHMTSTTDDVWYSPYDHVDMVKAMNAYLSWEIGLVEQMEKETGALFEYFE</sequence>